<proteinExistence type="predicted"/>
<dbReference type="Pfam" id="PF09557">
    <property type="entry name" value="DUF2382"/>
    <property type="match status" value="1"/>
</dbReference>
<feature type="compositionally biased region" description="Basic and acidic residues" evidence="1">
    <location>
        <begin position="93"/>
        <end position="115"/>
    </location>
</feature>
<reference evidence="3" key="1">
    <citation type="submission" date="2020-10" db="EMBL/GenBank/DDBJ databases">
        <title>Ca. Dormibacterota MAGs.</title>
        <authorList>
            <person name="Montgomery K."/>
        </authorList>
    </citation>
    <scope>NUCLEOTIDE SEQUENCE [LARGE SCALE GENOMIC DNA]</scope>
    <source>
        <strain evidence="3">SC8812_S17_10</strain>
    </source>
</reference>
<evidence type="ECO:0000313" key="3">
    <source>
        <dbReference type="EMBL" id="MBJ7596909.1"/>
    </source>
</evidence>
<name>A0A934K0X9_9BACT</name>
<keyword evidence="4" id="KW-1185">Reference proteome</keyword>
<protein>
    <submittedName>
        <fullName evidence="3">DUF2382 domain-containing protein</fullName>
    </submittedName>
</protein>
<accession>A0A934K0X9</accession>
<sequence>MRVGVRRVAAGVARLRKRVRKETQTVEVSALLDAAVIVERRPVARRPGREPQDGEFVVPILRDEVRLQARPRVYERVYATVATESVRQPIETQARREEVGEEREQIGGRDAEKER</sequence>
<gene>
    <name evidence="3" type="ORF">JF922_02320</name>
</gene>
<comment type="caution">
    <text evidence="3">The sequence shown here is derived from an EMBL/GenBank/DDBJ whole genome shotgun (WGS) entry which is preliminary data.</text>
</comment>
<evidence type="ECO:0000259" key="2">
    <source>
        <dbReference type="Pfam" id="PF09557"/>
    </source>
</evidence>
<feature type="region of interest" description="Disordered" evidence="1">
    <location>
        <begin position="87"/>
        <end position="115"/>
    </location>
</feature>
<dbReference type="AlphaFoldDB" id="A0A934K0X9"/>
<organism evidence="3 4">
    <name type="scientific">Candidatus Nephthysia bennettiae</name>
    <dbReference type="NCBI Taxonomy" id="3127016"/>
    <lineage>
        <taxon>Bacteria</taxon>
        <taxon>Bacillati</taxon>
        <taxon>Candidatus Dormiibacterota</taxon>
        <taxon>Candidatus Dormibacteria</taxon>
        <taxon>Candidatus Dormibacterales</taxon>
        <taxon>Candidatus Dormibacteraceae</taxon>
        <taxon>Candidatus Nephthysia</taxon>
    </lineage>
</organism>
<dbReference type="EMBL" id="JAEKNR010000028">
    <property type="protein sequence ID" value="MBJ7596909.1"/>
    <property type="molecule type" value="Genomic_DNA"/>
</dbReference>
<feature type="domain" description="DUF2382" evidence="2">
    <location>
        <begin position="1"/>
        <end position="99"/>
    </location>
</feature>
<dbReference type="InterPro" id="IPR019060">
    <property type="entry name" value="DUF2382"/>
</dbReference>
<dbReference type="Proteomes" id="UP000612893">
    <property type="component" value="Unassembled WGS sequence"/>
</dbReference>
<evidence type="ECO:0000313" key="4">
    <source>
        <dbReference type="Proteomes" id="UP000612893"/>
    </source>
</evidence>
<evidence type="ECO:0000256" key="1">
    <source>
        <dbReference type="SAM" id="MobiDB-lite"/>
    </source>
</evidence>